<name>A0A067NIF0_PLEO1</name>
<evidence type="ECO:0000256" key="1">
    <source>
        <dbReference type="SAM" id="MobiDB-lite"/>
    </source>
</evidence>
<keyword evidence="2" id="KW-0812">Transmembrane</keyword>
<dbReference type="InterPro" id="IPR040410">
    <property type="entry name" value="UPF0658_Golgi"/>
</dbReference>
<feature type="transmembrane region" description="Helical" evidence="2">
    <location>
        <begin position="430"/>
        <end position="456"/>
    </location>
</feature>
<feature type="transmembrane region" description="Helical" evidence="2">
    <location>
        <begin position="202"/>
        <end position="221"/>
    </location>
</feature>
<dbReference type="AlphaFoldDB" id="A0A067NIF0"/>
<feature type="region of interest" description="Disordered" evidence="1">
    <location>
        <begin position="497"/>
        <end position="521"/>
    </location>
</feature>
<dbReference type="GO" id="GO:0005794">
    <property type="term" value="C:Golgi apparatus"/>
    <property type="evidence" value="ECO:0007669"/>
    <property type="project" value="TreeGrafter"/>
</dbReference>
<evidence type="ECO:0000313" key="4">
    <source>
        <dbReference type="Proteomes" id="UP000027073"/>
    </source>
</evidence>
<reference evidence="4" key="1">
    <citation type="journal article" date="2014" name="Proc. Natl. Acad. Sci. U.S.A.">
        <title>Extensive sampling of basidiomycete genomes demonstrates inadequacy of the white-rot/brown-rot paradigm for wood decay fungi.</title>
        <authorList>
            <person name="Riley R."/>
            <person name="Salamov A.A."/>
            <person name="Brown D.W."/>
            <person name="Nagy L.G."/>
            <person name="Floudas D."/>
            <person name="Held B.W."/>
            <person name="Levasseur A."/>
            <person name="Lombard V."/>
            <person name="Morin E."/>
            <person name="Otillar R."/>
            <person name="Lindquist E.A."/>
            <person name="Sun H."/>
            <person name="LaButti K.M."/>
            <person name="Schmutz J."/>
            <person name="Jabbour D."/>
            <person name="Luo H."/>
            <person name="Baker S.E."/>
            <person name="Pisabarro A.G."/>
            <person name="Walton J.D."/>
            <person name="Blanchette R.A."/>
            <person name="Henrissat B."/>
            <person name="Martin F."/>
            <person name="Cullen D."/>
            <person name="Hibbett D.S."/>
            <person name="Grigoriev I.V."/>
        </authorList>
    </citation>
    <scope>NUCLEOTIDE SEQUENCE [LARGE SCALE GENOMIC DNA]</scope>
    <source>
        <strain evidence="4">PC15</strain>
    </source>
</reference>
<dbReference type="Proteomes" id="UP000027073">
    <property type="component" value="Unassembled WGS sequence"/>
</dbReference>
<feature type="transmembrane region" description="Helical" evidence="2">
    <location>
        <begin position="370"/>
        <end position="390"/>
    </location>
</feature>
<feature type="transmembrane region" description="Helical" evidence="2">
    <location>
        <begin position="397"/>
        <end position="418"/>
    </location>
</feature>
<dbReference type="OrthoDB" id="3263941at2759"/>
<dbReference type="HOGENOM" id="CLU_021809_2_0_1"/>
<keyword evidence="2" id="KW-1133">Transmembrane helix</keyword>
<dbReference type="PANTHER" id="PTHR34391">
    <property type="entry name" value="UPF0658 GOLGI APPARATUS MEMBRANE PROTEIN C1952.10C-RELATED"/>
    <property type="match status" value="1"/>
</dbReference>
<feature type="transmembrane region" description="Helical" evidence="2">
    <location>
        <begin position="324"/>
        <end position="350"/>
    </location>
</feature>
<organism evidence="3 4">
    <name type="scientific">Pleurotus ostreatus (strain PC15)</name>
    <name type="common">Oyster mushroom</name>
    <dbReference type="NCBI Taxonomy" id="1137138"/>
    <lineage>
        <taxon>Eukaryota</taxon>
        <taxon>Fungi</taxon>
        <taxon>Dikarya</taxon>
        <taxon>Basidiomycota</taxon>
        <taxon>Agaricomycotina</taxon>
        <taxon>Agaricomycetes</taxon>
        <taxon>Agaricomycetidae</taxon>
        <taxon>Agaricales</taxon>
        <taxon>Pleurotineae</taxon>
        <taxon>Pleurotaceae</taxon>
        <taxon>Pleurotus</taxon>
    </lineage>
</organism>
<feature type="transmembrane region" description="Helical" evidence="2">
    <location>
        <begin position="286"/>
        <end position="304"/>
    </location>
</feature>
<dbReference type="EMBL" id="KL198012">
    <property type="protein sequence ID" value="KDQ23857.1"/>
    <property type="molecule type" value="Genomic_DNA"/>
</dbReference>
<proteinExistence type="predicted"/>
<dbReference type="PANTHER" id="PTHR34391:SF2">
    <property type="entry name" value="TRP C-TERMINAL DOMAIN-CONTAINING PROTEIN"/>
    <property type="match status" value="1"/>
</dbReference>
<accession>A0A067NIF0</accession>
<sequence>MPSARALSRCVQRKLESAYARITLNKTTTFFFLLAFAHCLAQGIIQATLFSVDTAYTSLLDSIIDQTVIYTDPVTLAKKNIAPTNFTYLRGDRGNGDFSGFVLKMCDDIPFAGLPSDPCIEVFADGDIPFPEGEAPVPVQLHTMQKYQLRPVYDKINTSLVIGVDILQNERPIRSSPVLTTQCTKVLDYPRQLLNNARREDLTFIFIQFWLFSVSVVAIMYESIPHTLSVLFARALATGWSGYALWRTKHNSKVFETLFIRDNTPCRIDLWDGWSQARVDAEIPDIVLNCTALTLSCYLSWTLVKRYNQQSFKCMGPPQAIVKIYRFFMAVLVSLQLGTLFLVAAMGLWTDQMFNTAIGRTSQFIEVYEALIIGTTVLLLPWIALGWYAIRHERKVLMAIFLVIGFVFLGGWSSMFYSRVYAWSLVQWPFLFSMTVCSFVLIVASMILGIICWLNFNKGLSQYLRAEAILASSNFAPSVFKHDPDAVSQASHDLALSDPEKGAPKANHNPSPSYGSDNPLPTYYLPTLHSYESNASRI</sequence>
<keyword evidence="2" id="KW-0472">Membrane</keyword>
<dbReference type="VEuPathDB" id="FungiDB:PLEOSDRAFT_1114155"/>
<gene>
    <name evidence="3" type="ORF">PLEOSDRAFT_1114155</name>
</gene>
<protein>
    <submittedName>
        <fullName evidence="3">Uncharacterized protein</fullName>
    </submittedName>
</protein>
<evidence type="ECO:0000256" key="2">
    <source>
        <dbReference type="SAM" id="Phobius"/>
    </source>
</evidence>
<dbReference type="InParanoid" id="A0A067NIF0"/>
<evidence type="ECO:0000313" key="3">
    <source>
        <dbReference type="EMBL" id="KDQ23857.1"/>
    </source>
</evidence>